<organism evidence="4 5">
    <name type="scientific">Winogradskya humida</name>
    <dbReference type="NCBI Taxonomy" id="113566"/>
    <lineage>
        <taxon>Bacteria</taxon>
        <taxon>Bacillati</taxon>
        <taxon>Actinomycetota</taxon>
        <taxon>Actinomycetes</taxon>
        <taxon>Micromonosporales</taxon>
        <taxon>Micromonosporaceae</taxon>
        <taxon>Winogradskya</taxon>
    </lineage>
</organism>
<feature type="signal peptide" evidence="1">
    <location>
        <begin position="1"/>
        <end position="30"/>
    </location>
</feature>
<accession>A0ABQ3ZVA9</accession>
<evidence type="ECO:0000259" key="2">
    <source>
        <dbReference type="Pfam" id="PF25115"/>
    </source>
</evidence>
<feature type="domain" description="Agd3 deacetylase" evidence="2">
    <location>
        <begin position="427"/>
        <end position="663"/>
    </location>
</feature>
<comment type="caution">
    <text evidence="4">The sequence shown here is derived from an EMBL/GenBank/DDBJ whole genome shotgun (WGS) entry which is preliminary data.</text>
</comment>
<dbReference type="Pfam" id="PF25116">
    <property type="entry name" value="CBM87_Agd3"/>
    <property type="match status" value="1"/>
</dbReference>
<reference evidence="4 5" key="1">
    <citation type="submission" date="2021-01" db="EMBL/GenBank/DDBJ databases">
        <title>Whole genome shotgun sequence of Actinoplanes humidus NBRC 14915.</title>
        <authorList>
            <person name="Komaki H."/>
            <person name="Tamura T."/>
        </authorList>
    </citation>
    <scope>NUCLEOTIDE SEQUENCE [LARGE SCALE GENOMIC DNA]</scope>
    <source>
        <strain evidence="4 5">NBRC 14915</strain>
    </source>
</reference>
<keyword evidence="5" id="KW-1185">Reference proteome</keyword>
<dbReference type="Pfam" id="PF25115">
    <property type="entry name" value="Agd3_CE"/>
    <property type="match status" value="1"/>
</dbReference>
<dbReference type="EMBL" id="BOMN01000080">
    <property type="protein sequence ID" value="GIE22551.1"/>
    <property type="molecule type" value="Genomic_DNA"/>
</dbReference>
<protein>
    <submittedName>
        <fullName evidence="4">Uncharacterized protein</fullName>
    </submittedName>
</protein>
<gene>
    <name evidence="4" type="ORF">Ahu01nite_056530</name>
</gene>
<dbReference type="InterPro" id="IPR056826">
    <property type="entry name" value="Agd3_CE"/>
</dbReference>
<keyword evidence="1" id="KW-0732">Signal</keyword>
<evidence type="ECO:0000259" key="3">
    <source>
        <dbReference type="Pfam" id="PF25116"/>
    </source>
</evidence>
<proteinExistence type="predicted"/>
<sequence>MIVQRRGIRSLFAVLCAGALVAAAPTPAGAQPAQHTQTQAALRAQTQAALRAQTQAELRAPAGTAPSVPGYGQVAQPRVTPPAPLPKRTGKVAVTTPGKAPAKAAAVAGVNDQVALRSLIIATDTNDFGVATYKATLDRLGAAYDVLYSADTTLTTGTLVRADGVGKYNAVLLTNSMLVYSSGGAYLNGLESGEWNILWAYERNFGVRQAALYTSYGTWPEDYCLRSAGETSVGDTPLNVNFTAAGAGVFDYLKASATIPVVQSYVYKTSIAAGCSADSTLTDGTNVLGVRTTSTDGRERLALTFTLNQYLLQSDLLVYGVVRWATKGMFLGEQRHYLNVDVDDWFNTSDHYYPDGHVEYTPGYQVSAHDMVNLKDKQAALRTAHPQASGFTYNLALNGADIDPFAGSTCSPNGGATELTATSKCLKNDFRWLNHTLNHYELNTTNYATTYGEINDNRTAATAAGISTPNDVLKTPEYSGLGVYTTDPDDDTGVPVDHGLAGSNPNLLQAAKDLGVKYLHGNFSFASHVPANFNTSIVHPLETSLSVVPDWPTNIAYHVTTPEEETAFYNSFYGPNGRFPYWPTDRTYAQIVDYEAGVALQHVASGGINTHTFHIANVKDYNAGKSLLTDWTESVVGKYDSLYATPLINLDWSSLGAYTTVRNAHFAQRAAGADPVYDRSTGTVTVTSPLTGTVQLSGVTAATSSTYGSDVSAPIALVANTAVTVTAAPRA</sequence>
<feature type="chain" id="PRO_5045083774" evidence="1">
    <location>
        <begin position="31"/>
        <end position="731"/>
    </location>
</feature>
<name>A0ABQ3ZVA9_9ACTN</name>
<evidence type="ECO:0000313" key="5">
    <source>
        <dbReference type="Proteomes" id="UP000603200"/>
    </source>
</evidence>
<evidence type="ECO:0000313" key="4">
    <source>
        <dbReference type="EMBL" id="GIE22551.1"/>
    </source>
</evidence>
<dbReference type="Proteomes" id="UP000603200">
    <property type="component" value="Unassembled WGS sequence"/>
</dbReference>
<feature type="domain" description="Agd3 CBM87" evidence="3">
    <location>
        <begin position="117"/>
        <end position="274"/>
    </location>
</feature>
<evidence type="ECO:0000256" key="1">
    <source>
        <dbReference type="SAM" id="SignalP"/>
    </source>
</evidence>
<dbReference type="InterPro" id="IPR056827">
    <property type="entry name" value="CBM87_Agd3"/>
</dbReference>